<evidence type="ECO:0000313" key="2">
    <source>
        <dbReference type="Proteomes" id="UP000694930"/>
    </source>
</evidence>
<name>A0ABM1FJ60_SOLPN</name>
<evidence type="ECO:0000313" key="3">
    <source>
        <dbReference type="RefSeq" id="XP_015057660.1"/>
    </source>
</evidence>
<sequence>MVKEMSSRMNLFVAGLGRASSKEVRAAMMIDGMDISLLIVYVQQVEDEKLREREEYRKKKAKTRNEFGQVASSVGQEVHFMKQCPKNKQGGGNPGNRAQYSSSVPLERVAPRGATSDNGGGANRLYAITSR</sequence>
<accession>A0ABM1FJ60</accession>
<dbReference type="GeneID" id="107003928"/>
<gene>
    <name evidence="3" type="primary">LOC107003928</name>
</gene>
<reference evidence="3" key="2">
    <citation type="submission" date="2025-08" db="UniProtKB">
        <authorList>
            <consortium name="RefSeq"/>
        </authorList>
    </citation>
    <scope>IDENTIFICATION</scope>
</reference>
<proteinExistence type="predicted"/>
<dbReference type="RefSeq" id="XP_015057660.1">
    <property type="nucleotide sequence ID" value="XM_015202174.1"/>
</dbReference>
<organism evidence="2 3">
    <name type="scientific">Solanum pennellii</name>
    <name type="common">Tomato</name>
    <name type="synonym">Lycopersicon pennellii</name>
    <dbReference type="NCBI Taxonomy" id="28526"/>
    <lineage>
        <taxon>Eukaryota</taxon>
        <taxon>Viridiplantae</taxon>
        <taxon>Streptophyta</taxon>
        <taxon>Embryophyta</taxon>
        <taxon>Tracheophyta</taxon>
        <taxon>Spermatophyta</taxon>
        <taxon>Magnoliopsida</taxon>
        <taxon>eudicotyledons</taxon>
        <taxon>Gunneridae</taxon>
        <taxon>Pentapetalae</taxon>
        <taxon>asterids</taxon>
        <taxon>lamiids</taxon>
        <taxon>Solanales</taxon>
        <taxon>Solanaceae</taxon>
        <taxon>Solanoideae</taxon>
        <taxon>Solaneae</taxon>
        <taxon>Solanum</taxon>
        <taxon>Solanum subgen. Lycopersicon</taxon>
    </lineage>
</organism>
<reference evidence="2" key="1">
    <citation type="journal article" date="2014" name="Nat. Genet.">
        <title>The genome of the stress-tolerant wild tomato species Solanum pennellii.</title>
        <authorList>
            <person name="Bolger A."/>
            <person name="Scossa F."/>
            <person name="Bolger M.E."/>
            <person name="Lanz C."/>
            <person name="Maumus F."/>
            <person name="Tohge T."/>
            <person name="Quesneville H."/>
            <person name="Alseekh S."/>
            <person name="Sorensen I."/>
            <person name="Lichtenstein G."/>
            <person name="Fich E.A."/>
            <person name="Conte M."/>
            <person name="Keller H."/>
            <person name="Schneeberger K."/>
            <person name="Schwacke R."/>
            <person name="Ofner I."/>
            <person name="Vrebalov J."/>
            <person name="Xu Y."/>
            <person name="Osorio S."/>
            <person name="Aflitos S.A."/>
            <person name="Schijlen E."/>
            <person name="Jimenez-Gomez J.M."/>
            <person name="Ryngajllo M."/>
            <person name="Kimura S."/>
            <person name="Kumar R."/>
            <person name="Koenig D."/>
            <person name="Headland L.R."/>
            <person name="Maloof J.N."/>
            <person name="Sinha N."/>
            <person name="van Ham R.C."/>
            <person name="Lankhorst R.K."/>
            <person name="Mao L."/>
            <person name="Vogel A."/>
            <person name="Arsova B."/>
            <person name="Panstruga R."/>
            <person name="Fei Z."/>
            <person name="Rose J.K."/>
            <person name="Zamir D."/>
            <person name="Carrari F."/>
            <person name="Giovannoni J.J."/>
            <person name="Weigel D."/>
            <person name="Usadel B."/>
            <person name="Fernie A.R."/>
        </authorList>
    </citation>
    <scope>NUCLEOTIDE SEQUENCE [LARGE SCALE GENOMIC DNA]</scope>
    <source>
        <strain evidence="2">cv. LA0716</strain>
    </source>
</reference>
<dbReference type="Proteomes" id="UP000694930">
    <property type="component" value="Chromosome 11"/>
</dbReference>
<evidence type="ECO:0000256" key="1">
    <source>
        <dbReference type="SAM" id="MobiDB-lite"/>
    </source>
</evidence>
<feature type="region of interest" description="Disordered" evidence="1">
    <location>
        <begin position="84"/>
        <end position="131"/>
    </location>
</feature>
<protein>
    <submittedName>
        <fullName evidence="3">Uncharacterized protein LOC107003928</fullName>
    </submittedName>
</protein>
<keyword evidence="2" id="KW-1185">Reference proteome</keyword>